<protein>
    <recommendedName>
        <fullName evidence="4">WW domain-containing protein</fullName>
    </recommendedName>
</protein>
<feature type="compositionally biased region" description="Low complexity" evidence="1">
    <location>
        <begin position="738"/>
        <end position="752"/>
    </location>
</feature>
<feature type="region of interest" description="Disordered" evidence="1">
    <location>
        <begin position="1027"/>
        <end position="1138"/>
    </location>
</feature>
<feature type="region of interest" description="Disordered" evidence="1">
    <location>
        <begin position="209"/>
        <end position="274"/>
    </location>
</feature>
<name>A0A150GXU8_GONPE</name>
<dbReference type="Proteomes" id="UP000075714">
    <property type="component" value="Unassembled WGS sequence"/>
</dbReference>
<feature type="compositionally biased region" description="Low complexity" evidence="1">
    <location>
        <begin position="57"/>
        <end position="95"/>
    </location>
</feature>
<evidence type="ECO:0000313" key="2">
    <source>
        <dbReference type="EMBL" id="KXZ54170.1"/>
    </source>
</evidence>
<evidence type="ECO:0008006" key="4">
    <source>
        <dbReference type="Google" id="ProtNLM"/>
    </source>
</evidence>
<dbReference type="AlphaFoldDB" id="A0A150GXU8"/>
<feature type="compositionally biased region" description="Polar residues" evidence="1">
    <location>
        <begin position="1065"/>
        <end position="1075"/>
    </location>
</feature>
<feature type="region of interest" description="Disordered" evidence="1">
    <location>
        <begin position="1198"/>
        <end position="1222"/>
    </location>
</feature>
<feature type="compositionally biased region" description="Pro residues" evidence="1">
    <location>
        <begin position="778"/>
        <end position="803"/>
    </location>
</feature>
<feature type="compositionally biased region" description="Low complexity" evidence="1">
    <location>
        <begin position="430"/>
        <end position="463"/>
    </location>
</feature>
<dbReference type="PANTHER" id="PTHR47852">
    <property type="entry name" value="OS06G0298400 PROTEIN"/>
    <property type="match status" value="1"/>
</dbReference>
<keyword evidence="3" id="KW-1185">Reference proteome</keyword>
<feature type="region of interest" description="Disordered" evidence="1">
    <location>
        <begin position="930"/>
        <end position="974"/>
    </location>
</feature>
<sequence length="1222" mass="119908">MKRGSHVSKKARLEADEPPSDPIAAAMEAKHMNASSVEGGGSAPPLFPIATTTITITRVPRQRPQPATAAAASSDGPSGAASRVDAAEAGAADAGSSGGMGALQSLLGYSDAEEESEETDEGGDTAGRQQPAAAWRGPSDASAADRSAAAAEASGGPSTGGAETAQTAPADGGEAAAAAPGAAKASADDMDTELASFMQELEANGLLGETEAGEGKGSGDGGAEQPAADSAAAEATAAAAPGSARPPPAEPVITSLDDSNERADAPNGSGDAEASAVAAAAADDVGAAAAGGEDQAAEQRMLGYLQQAPEWCKCLDTGTDKIYFWNLGSGEVAWELPHGVDPDLLLPAEGAEQAGAQAAAVTEAAAAAGEVPAGTATGAVADKGAEELEAVGPADGRDGEHGDAEMREAEEPAEGNVPAAHAGATPALVPSEGPGSAAAGTAPTTSGVRSAAAGADSPGCADGPPAPDGDPGDIGAGRGLPVAGVAAEGSNRRAGEAQAETQPDPLAANAGCRGTDAAMDVDGGAAAGCGPELAGAGSRAAAAAAAPGREMKGAVAAGAGSLALRVSARDTGTGGVAGGESGGGEDAELLRALTALLLRPPQPHISSVMAALEAEVESAAQAFLQGLPSLVRLAVEAQVRAADWRLLSAQQAAAAASGQPADAVSWAALERHTVSRVKALLESLPAAAAEARWLSAHGPSTTIPAVPAAAAAAAAGSSRQAAQTASHGDVAPLPLPPAGAAHKGGAAPPDSADGGDDVEDMVIEDDDEDGGAAASGSAPPPPLPSAPPPPPPPPEEGLPPLPPGFEATAAAAAYGANAYDAYMSHMYGYAYGMAPPPASTPAGYQALMFANSYLGHVAAVAPGPALAVAPAVAAAAAGYDIAYDAMAAAAAVPDASADAMAAPLAAAATAAPKPKRKEYRAEPVRNPVAAAGGYIPGDEDTPEPPPLRISASPTPPPLDLLSTHPLPPRESSVAPSAAAADAAAAAAAAAKRKAAAAAVAAAGGGAKRSKGLGGRVGAMVQQWSAVQRKLEEEEEENARKAADAEDPDIQERKRQAELERWKWEQQVTGAAQANANFAPLGDWRSRFPKAATQGEGTGGGGPSAATADGAAAKKEKKDKKLKKDKKEKKDKKDKTAATALPAATAATVAAAAQPAVLNFKTRPDLDALSAGLPAGWRAMWDKGSGDVYYGNLTTKVRARRRAASTPKGREGEMRAASGVFRS</sequence>
<accession>A0A150GXU8</accession>
<feature type="compositionally biased region" description="Pro residues" evidence="1">
    <location>
        <begin position="943"/>
        <end position="958"/>
    </location>
</feature>
<feature type="compositionally biased region" description="Basic residues" evidence="1">
    <location>
        <begin position="1"/>
        <end position="10"/>
    </location>
</feature>
<feature type="compositionally biased region" description="Basic and acidic residues" evidence="1">
    <location>
        <begin position="1037"/>
        <end position="1063"/>
    </location>
</feature>
<feature type="compositionally biased region" description="Low complexity" evidence="1">
    <location>
        <begin position="223"/>
        <end position="243"/>
    </location>
</feature>
<feature type="compositionally biased region" description="Basic residues" evidence="1">
    <location>
        <begin position="1114"/>
        <end position="1129"/>
    </location>
</feature>
<proteinExistence type="predicted"/>
<feature type="region of interest" description="Disordered" evidence="1">
    <location>
        <begin position="390"/>
        <end position="511"/>
    </location>
</feature>
<dbReference type="OrthoDB" id="552576at2759"/>
<comment type="caution">
    <text evidence="2">The sequence shown here is derived from an EMBL/GenBank/DDBJ whole genome shotgun (WGS) entry which is preliminary data.</text>
</comment>
<feature type="compositionally biased region" description="Low complexity" evidence="1">
    <location>
        <begin position="136"/>
        <end position="185"/>
    </location>
</feature>
<feature type="compositionally biased region" description="Acidic residues" evidence="1">
    <location>
        <begin position="111"/>
        <end position="123"/>
    </location>
</feature>
<dbReference type="EMBL" id="LSYV01000006">
    <property type="protein sequence ID" value="KXZ54170.1"/>
    <property type="molecule type" value="Genomic_DNA"/>
</dbReference>
<feature type="compositionally biased region" description="Basic and acidic residues" evidence="1">
    <location>
        <begin position="395"/>
        <end position="410"/>
    </location>
</feature>
<dbReference type="PANTHER" id="PTHR47852:SF2">
    <property type="entry name" value="WW DOMAIN-CONTAINING PROTEIN"/>
    <property type="match status" value="1"/>
</dbReference>
<dbReference type="STRING" id="33097.A0A150GXU8"/>
<feature type="compositionally biased region" description="Acidic residues" evidence="1">
    <location>
        <begin position="753"/>
        <end position="770"/>
    </location>
</feature>
<feature type="region of interest" description="Disordered" evidence="1">
    <location>
        <begin position="1"/>
        <end position="197"/>
    </location>
</feature>
<reference evidence="3" key="1">
    <citation type="journal article" date="2016" name="Nat. Commun.">
        <title>The Gonium pectorale genome demonstrates co-option of cell cycle regulation during the evolution of multicellularity.</title>
        <authorList>
            <person name="Hanschen E.R."/>
            <person name="Marriage T.N."/>
            <person name="Ferris P.J."/>
            <person name="Hamaji T."/>
            <person name="Toyoda A."/>
            <person name="Fujiyama A."/>
            <person name="Neme R."/>
            <person name="Noguchi H."/>
            <person name="Minakuchi Y."/>
            <person name="Suzuki M."/>
            <person name="Kawai-Toyooka H."/>
            <person name="Smith D.R."/>
            <person name="Sparks H."/>
            <person name="Anderson J."/>
            <person name="Bakaric R."/>
            <person name="Luria V."/>
            <person name="Karger A."/>
            <person name="Kirschner M.W."/>
            <person name="Durand P.M."/>
            <person name="Michod R.E."/>
            <person name="Nozaki H."/>
            <person name="Olson B.J."/>
        </authorList>
    </citation>
    <scope>NUCLEOTIDE SEQUENCE [LARGE SCALE GENOMIC DNA]</scope>
    <source>
        <strain evidence="3">NIES-2863</strain>
    </source>
</reference>
<evidence type="ECO:0000313" key="3">
    <source>
        <dbReference type="Proteomes" id="UP000075714"/>
    </source>
</evidence>
<feature type="region of interest" description="Disordered" evidence="1">
    <location>
        <begin position="717"/>
        <end position="804"/>
    </location>
</feature>
<evidence type="ECO:0000256" key="1">
    <source>
        <dbReference type="SAM" id="MobiDB-lite"/>
    </source>
</evidence>
<organism evidence="2 3">
    <name type="scientific">Gonium pectorale</name>
    <name type="common">Green alga</name>
    <dbReference type="NCBI Taxonomy" id="33097"/>
    <lineage>
        <taxon>Eukaryota</taxon>
        <taxon>Viridiplantae</taxon>
        <taxon>Chlorophyta</taxon>
        <taxon>core chlorophytes</taxon>
        <taxon>Chlorophyceae</taxon>
        <taxon>CS clade</taxon>
        <taxon>Chlamydomonadales</taxon>
        <taxon>Volvocaceae</taxon>
        <taxon>Gonium</taxon>
    </lineage>
</organism>
<gene>
    <name evidence="2" type="ORF">GPECTOR_5g267</name>
</gene>